<name>A0AAD1XU67_EUPCR</name>
<evidence type="ECO:0000313" key="5">
    <source>
        <dbReference type="EMBL" id="CAI2378631.1"/>
    </source>
</evidence>
<reference evidence="5" key="1">
    <citation type="submission" date="2023-07" db="EMBL/GenBank/DDBJ databases">
        <authorList>
            <consortium name="AG Swart"/>
            <person name="Singh M."/>
            <person name="Singh A."/>
            <person name="Seah K."/>
            <person name="Emmerich C."/>
        </authorList>
    </citation>
    <scope>NUCLEOTIDE SEQUENCE</scope>
    <source>
        <strain evidence="5">DP1</strain>
    </source>
</reference>
<dbReference type="SUPFAM" id="SSF117281">
    <property type="entry name" value="Kelch motif"/>
    <property type="match status" value="1"/>
</dbReference>
<dbReference type="AlphaFoldDB" id="A0AAD1XU67"/>
<protein>
    <submittedName>
        <fullName evidence="5">Uncharacterized protein</fullName>
    </submittedName>
</protein>
<comment type="caution">
    <text evidence="5">The sequence shown here is derived from an EMBL/GenBank/DDBJ whole genome shotgun (WGS) entry which is preliminary data.</text>
</comment>
<gene>
    <name evidence="5" type="ORF">ECRASSUSDP1_LOCUS20029</name>
</gene>
<keyword evidence="3" id="KW-1133">Transmembrane helix</keyword>
<feature type="transmembrane region" description="Helical" evidence="3">
    <location>
        <begin position="696"/>
        <end position="723"/>
    </location>
</feature>
<evidence type="ECO:0000313" key="6">
    <source>
        <dbReference type="Proteomes" id="UP001295684"/>
    </source>
</evidence>
<dbReference type="InterPro" id="IPR009030">
    <property type="entry name" value="Growth_fac_rcpt_cys_sf"/>
</dbReference>
<dbReference type="SUPFAM" id="SSF57184">
    <property type="entry name" value="Growth factor receptor domain"/>
    <property type="match status" value="1"/>
</dbReference>
<keyword evidence="4" id="KW-0732">Signal</keyword>
<evidence type="ECO:0000256" key="4">
    <source>
        <dbReference type="SAM" id="SignalP"/>
    </source>
</evidence>
<dbReference type="Gene3D" id="2.120.10.80">
    <property type="entry name" value="Kelch-type beta propeller"/>
    <property type="match status" value="1"/>
</dbReference>
<evidence type="ECO:0000256" key="3">
    <source>
        <dbReference type="SAM" id="Phobius"/>
    </source>
</evidence>
<dbReference type="InterPro" id="IPR015915">
    <property type="entry name" value="Kelch-typ_b-propeller"/>
</dbReference>
<keyword evidence="3" id="KW-0472">Membrane</keyword>
<dbReference type="Proteomes" id="UP001295684">
    <property type="component" value="Unassembled WGS sequence"/>
</dbReference>
<keyword evidence="1" id="KW-0880">Kelch repeat</keyword>
<feature type="signal peptide" evidence="4">
    <location>
        <begin position="1"/>
        <end position="26"/>
    </location>
</feature>
<keyword evidence="2" id="KW-0677">Repeat</keyword>
<feature type="chain" id="PRO_5042009816" evidence="4">
    <location>
        <begin position="27"/>
        <end position="1057"/>
    </location>
</feature>
<keyword evidence="6" id="KW-1185">Reference proteome</keyword>
<feature type="transmembrane region" description="Helical" evidence="3">
    <location>
        <begin position="981"/>
        <end position="1002"/>
    </location>
</feature>
<dbReference type="EMBL" id="CAMPGE010020379">
    <property type="protein sequence ID" value="CAI2378631.1"/>
    <property type="molecule type" value="Genomic_DNA"/>
</dbReference>
<accession>A0AAD1XU67</accession>
<evidence type="ECO:0000256" key="1">
    <source>
        <dbReference type="ARBA" id="ARBA00022441"/>
    </source>
</evidence>
<sequence length="1057" mass="120594">MSKLQKYPRWLFTLAIIMALVLNGSCQEENTSQDSSTELFHQDIELEKGDVRNIRVPMTTIFSEMPDLSVHKNVIVVEIQNEVLDRGNSPFSHLLDVQAQMNQKNMSGDEVDLKDIIIDNEGKDMILHYAVYDLCHIEEDAYIALQVEALDGKFRGFVSVEVVDLNAFSIQCTDKESDLFLPRDHHSSCEAWDSKIWVFGGKKNVKKQEYALNDIMVLDTTFNSWTSIEPKSGSRPSPRYGHAMFCYFQYFVIYGGQDQQGNLLGDLWVFDTVGEKWTFINNNLDSHELEHLGKSTEVPQELAYSGSVMFPELGAGYISGGFTNKGAACDIWGLKMESLITFVEDGAKSLDNFWIKIDSTEMEPQSLYMCRERHIAAIVGEDSFVVWGGLSSDNTFVKDPYLFNVSTKRTQKLTVEGKQPDPRIKEGVLSTGAKMGILYGGVPLGGTGTYIDIWHFMVVGNSLKFKEIEYEMEGDNLFMTWRHGFTMHYARGIQDPVLVGGTFGNNQQSRALVLLPEKKCQDNAEYIHGKCSPCPRGSIYDEGQCKWCPKNSYFKENKNDYFQSQCYNCPYGLVSGYFKSCVPCQGGTVYDINHPDFCRTCSSESICPIGTRFEFPISEYGENFHEVTLNHLPEMFNPHQKHYDHTSVIVLFIAVFCTLVLFIVIAILLSMCKEQTLFIFREMDVPFITGQGTKKVVGGVIMLFFVLIVSIITFGFFINFFLFNSKTVMFEAKNPYLERAYPSNYYFKISVAVSSFLDPHDTGNVTASEKREYLDHERHDLCQKQISYSMSRYFAQAKDENIAYSCGIKRLSHATNEYVIELTIKDIRDEAPENAFIRFTLDSDFGEIAHFIQYEYWNIWRYYEDFPISFSSIRGFITPQMTTKSNSNITAAFRGPKPTQLKFRLTPTHYGNEIDSTNFEGYQVYLEDFKKGSTVNKRTIATKETPSGEESRGIDIELFTHVGDTINHVQVLRNKSLLETLTYVLGFTSGFVIIVHLLKYFLSKEEYFRGLDRECDTLFGSANNEMLSLNTMPRSDSVNDSNRFMSPINREEGKHSA</sequence>
<organism evidence="5 6">
    <name type="scientific">Euplotes crassus</name>
    <dbReference type="NCBI Taxonomy" id="5936"/>
    <lineage>
        <taxon>Eukaryota</taxon>
        <taxon>Sar</taxon>
        <taxon>Alveolata</taxon>
        <taxon>Ciliophora</taxon>
        <taxon>Intramacronucleata</taxon>
        <taxon>Spirotrichea</taxon>
        <taxon>Hypotrichia</taxon>
        <taxon>Euplotida</taxon>
        <taxon>Euplotidae</taxon>
        <taxon>Moneuplotes</taxon>
    </lineage>
</organism>
<dbReference type="PANTHER" id="PTHR46093">
    <property type="entry name" value="ACYL-COA-BINDING DOMAIN-CONTAINING PROTEIN 5"/>
    <property type="match status" value="1"/>
</dbReference>
<dbReference type="PANTHER" id="PTHR46093:SF18">
    <property type="entry name" value="FIBRONECTIN TYPE-III DOMAIN-CONTAINING PROTEIN"/>
    <property type="match status" value="1"/>
</dbReference>
<dbReference type="Pfam" id="PF24681">
    <property type="entry name" value="Kelch_KLHDC2_KLHL20_DRC7"/>
    <property type="match status" value="1"/>
</dbReference>
<proteinExistence type="predicted"/>
<feature type="transmembrane region" description="Helical" evidence="3">
    <location>
        <begin position="648"/>
        <end position="671"/>
    </location>
</feature>
<evidence type="ECO:0000256" key="2">
    <source>
        <dbReference type="ARBA" id="ARBA00022737"/>
    </source>
</evidence>
<keyword evidence="3" id="KW-0812">Transmembrane</keyword>